<name>A0A382UAN8_9ZZZZ</name>
<dbReference type="InterPro" id="IPR026634">
    <property type="entry name" value="TPST-like"/>
</dbReference>
<keyword evidence="1" id="KW-0808">Transferase</keyword>
<evidence type="ECO:0008006" key="3">
    <source>
        <dbReference type="Google" id="ProtNLM"/>
    </source>
</evidence>
<sequence length="165" mass="19241">YTGALKIAIPNAKIINARRHPLDSCFGSFKQLFASGQPFTYDMTELGEYYLQYQRLMDFWHEVIPEFVLDVQYEDVVSDLDAQVRRILKFCGLPFEESCLRFHETDRAVKTASSEQVRRPIYSSSVNLWRNYQHHVGELVQILEPLLKELPVPDQPCELTKISEK</sequence>
<dbReference type="GO" id="GO:0005794">
    <property type="term" value="C:Golgi apparatus"/>
    <property type="evidence" value="ECO:0007669"/>
    <property type="project" value="TreeGrafter"/>
</dbReference>
<proteinExistence type="predicted"/>
<dbReference type="Pfam" id="PF13469">
    <property type="entry name" value="Sulfotransfer_3"/>
    <property type="match status" value="1"/>
</dbReference>
<feature type="non-terminal residue" evidence="2">
    <location>
        <position position="1"/>
    </location>
</feature>
<accession>A0A382UAN8</accession>
<protein>
    <recommendedName>
        <fullName evidence="3">Sulfotransferase domain-containing protein</fullName>
    </recommendedName>
</protein>
<dbReference type="PANTHER" id="PTHR12788:SF10">
    <property type="entry name" value="PROTEIN-TYROSINE SULFOTRANSFERASE"/>
    <property type="match status" value="1"/>
</dbReference>
<dbReference type="Gene3D" id="3.40.50.300">
    <property type="entry name" value="P-loop containing nucleotide triphosphate hydrolases"/>
    <property type="match status" value="1"/>
</dbReference>
<dbReference type="SUPFAM" id="SSF52540">
    <property type="entry name" value="P-loop containing nucleoside triphosphate hydrolases"/>
    <property type="match status" value="1"/>
</dbReference>
<evidence type="ECO:0000313" key="2">
    <source>
        <dbReference type="EMBL" id="SVD31340.1"/>
    </source>
</evidence>
<reference evidence="2" key="1">
    <citation type="submission" date="2018-05" db="EMBL/GenBank/DDBJ databases">
        <authorList>
            <person name="Lanie J.A."/>
            <person name="Ng W.-L."/>
            <person name="Kazmierczak K.M."/>
            <person name="Andrzejewski T.M."/>
            <person name="Davidsen T.M."/>
            <person name="Wayne K.J."/>
            <person name="Tettelin H."/>
            <person name="Glass J.I."/>
            <person name="Rusch D."/>
            <person name="Podicherti R."/>
            <person name="Tsui H.-C.T."/>
            <person name="Winkler M.E."/>
        </authorList>
    </citation>
    <scope>NUCLEOTIDE SEQUENCE</scope>
</reference>
<dbReference type="AlphaFoldDB" id="A0A382UAN8"/>
<organism evidence="2">
    <name type="scientific">marine metagenome</name>
    <dbReference type="NCBI Taxonomy" id="408172"/>
    <lineage>
        <taxon>unclassified sequences</taxon>
        <taxon>metagenomes</taxon>
        <taxon>ecological metagenomes</taxon>
    </lineage>
</organism>
<evidence type="ECO:0000256" key="1">
    <source>
        <dbReference type="ARBA" id="ARBA00022679"/>
    </source>
</evidence>
<dbReference type="EMBL" id="UINC01142790">
    <property type="protein sequence ID" value="SVD31340.1"/>
    <property type="molecule type" value="Genomic_DNA"/>
</dbReference>
<dbReference type="GO" id="GO:0008476">
    <property type="term" value="F:protein-tyrosine sulfotransferase activity"/>
    <property type="evidence" value="ECO:0007669"/>
    <property type="project" value="InterPro"/>
</dbReference>
<dbReference type="PANTHER" id="PTHR12788">
    <property type="entry name" value="PROTEIN-TYROSINE SULFOTRANSFERASE 2"/>
    <property type="match status" value="1"/>
</dbReference>
<gene>
    <name evidence="2" type="ORF">METZ01_LOCUS384194</name>
</gene>
<dbReference type="InterPro" id="IPR027417">
    <property type="entry name" value="P-loop_NTPase"/>
</dbReference>